<dbReference type="AlphaFoldDB" id="E5A5K1"/>
<keyword evidence="3" id="KW-1185">Reference proteome</keyword>
<dbReference type="InParanoid" id="E5A5K1"/>
<evidence type="ECO:0000256" key="1">
    <source>
        <dbReference type="SAM" id="SignalP"/>
    </source>
</evidence>
<feature type="signal peptide" evidence="1">
    <location>
        <begin position="1"/>
        <end position="26"/>
    </location>
</feature>
<name>E5A5K1_LEPMJ</name>
<dbReference type="VEuPathDB" id="FungiDB:LEMA_uP081380.1"/>
<proteinExistence type="predicted"/>
<protein>
    <submittedName>
        <fullName evidence="2">Predicted protein</fullName>
    </submittedName>
</protein>
<reference evidence="3" key="1">
    <citation type="journal article" date="2011" name="Nat. Commun.">
        <title>Effector diversification within compartments of the Leptosphaeria maculans genome affected by Repeat-Induced Point mutations.</title>
        <authorList>
            <person name="Rouxel T."/>
            <person name="Grandaubert J."/>
            <person name="Hane J.K."/>
            <person name="Hoede C."/>
            <person name="van de Wouw A.P."/>
            <person name="Couloux A."/>
            <person name="Dominguez V."/>
            <person name="Anthouard V."/>
            <person name="Bally P."/>
            <person name="Bourras S."/>
            <person name="Cozijnsen A.J."/>
            <person name="Ciuffetti L.M."/>
            <person name="Degrave A."/>
            <person name="Dilmaghani A."/>
            <person name="Duret L."/>
            <person name="Fudal I."/>
            <person name="Goodwin S.B."/>
            <person name="Gout L."/>
            <person name="Glaser N."/>
            <person name="Linglin J."/>
            <person name="Kema G.H.J."/>
            <person name="Lapalu N."/>
            <person name="Lawrence C.B."/>
            <person name="May K."/>
            <person name="Meyer M."/>
            <person name="Ollivier B."/>
            <person name="Poulain J."/>
            <person name="Schoch C.L."/>
            <person name="Simon A."/>
            <person name="Spatafora J.W."/>
            <person name="Stachowiak A."/>
            <person name="Turgeon B.G."/>
            <person name="Tyler B.M."/>
            <person name="Vincent D."/>
            <person name="Weissenbach J."/>
            <person name="Amselem J."/>
            <person name="Quesneville H."/>
            <person name="Oliver R.P."/>
            <person name="Wincker P."/>
            <person name="Balesdent M.-H."/>
            <person name="Howlett B.J."/>
        </authorList>
    </citation>
    <scope>NUCLEOTIDE SEQUENCE [LARGE SCALE GENOMIC DNA]</scope>
    <source>
        <strain evidence="3">JN3 / isolate v23.1.3 / race Av1-4-5-6-7-8</strain>
    </source>
</reference>
<dbReference type="HOGENOM" id="CLU_2904623_0_0_1"/>
<gene>
    <name evidence="2" type="ORF">LEMA_uP081380.1</name>
</gene>
<sequence>MAVLGLGYSWAHLTILARLLCPPTYCNLLPVVDGLGCTQSIPYDMSTILIPFHHTSLHCSII</sequence>
<evidence type="ECO:0000313" key="3">
    <source>
        <dbReference type="Proteomes" id="UP000002668"/>
    </source>
</evidence>
<organism evidence="3">
    <name type="scientific">Leptosphaeria maculans (strain JN3 / isolate v23.1.3 / race Av1-4-5-6-7-8)</name>
    <name type="common">Blackleg fungus</name>
    <name type="synonym">Phoma lingam</name>
    <dbReference type="NCBI Taxonomy" id="985895"/>
    <lineage>
        <taxon>Eukaryota</taxon>
        <taxon>Fungi</taxon>
        <taxon>Dikarya</taxon>
        <taxon>Ascomycota</taxon>
        <taxon>Pezizomycotina</taxon>
        <taxon>Dothideomycetes</taxon>
        <taxon>Pleosporomycetidae</taxon>
        <taxon>Pleosporales</taxon>
        <taxon>Pleosporineae</taxon>
        <taxon>Leptosphaeriaceae</taxon>
        <taxon>Plenodomus</taxon>
        <taxon>Plenodomus lingam/Leptosphaeria maculans species complex</taxon>
    </lineage>
</organism>
<feature type="chain" id="PRO_5003194822" evidence="1">
    <location>
        <begin position="27"/>
        <end position="62"/>
    </location>
</feature>
<accession>E5A5K1</accession>
<dbReference type="Proteomes" id="UP000002668">
    <property type="component" value="Genome"/>
</dbReference>
<evidence type="ECO:0000313" key="2">
    <source>
        <dbReference type="EMBL" id="CBX98899.1"/>
    </source>
</evidence>
<dbReference type="EMBL" id="FP929134">
    <property type="protein sequence ID" value="CBX98899.1"/>
    <property type="molecule type" value="Genomic_DNA"/>
</dbReference>
<keyword evidence="1" id="KW-0732">Signal</keyword>